<protein>
    <recommendedName>
        <fullName evidence="3">Alpha/beta hydrolase</fullName>
    </recommendedName>
</protein>
<dbReference type="InterPro" id="IPR029058">
    <property type="entry name" value="AB_hydrolase_fold"/>
</dbReference>
<organism evidence="1 2">
    <name type="scientific">Flavobacterium cupreum</name>
    <dbReference type="NCBI Taxonomy" id="2133766"/>
    <lineage>
        <taxon>Bacteria</taxon>
        <taxon>Pseudomonadati</taxon>
        <taxon>Bacteroidota</taxon>
        <taxon>Flavobacteriia</taxon>
        <taxon>Flavobacteriales</taxon>
        <taxon>Flavobacteriaceae</taxon>
        <taxon>Flavobacterium</taxon>
    </lineage>
</organism>
<dbReference type="Proteomes" id="UP000288102">
    <property type="component" value="Unassembled WGS sequence"/>
</dbReference>
<dbReference type="EMBL" id="QWDM01000001">
    <property type="protein sequence ID" value="RUT72193.1"/>
    <property type="molecule type" value="Genomic_DNA"/>
</dbReference>
<name>A0A434ACX0_9FLAO</name>
<accession>A0A434ACX0</accession>
<evidence type="ECO:0008006" key="3">
    <source>
        <dbReference type="Google" id="ProtNLM"/>
    </source>
</evidence>
<dbReference type="Gene3D" id="3.40.50.1820">
    <property type="entry name" value="alpha/beta hydrolase"/>
    <property type="match status" value="1"/>
</dbReference>
<dbReference type="OrthoDB" id="1163128at2"/>
<keyword evidence="2" id="KW-1185">Reference proteome</keyword>
<dbReference type="PROSITE" id="PS51257">
    <property type="entry name" value="PROKAR_LIPOPROTEIN"/>
    <property type="match status" value="1"/>
</dbReference>
<proteinExistence type="predicted"/>
<sequence>MRTNILKLMMISISLFLVSCNKDDDDKDREKNYTLSEVQAIARITGNQSSNIVVVNMQGGPLYELNDTAQMIDFADAKNALWVDVQQIQTLNPDWFNKDISFAEAKTKAGTNAENVDKVVSYYKSKGKTVCLVGVSYGAFVAQDYIARYGTSKISKALIVAGRLEMENEFWEKFSEGYDGEYVYGADGKVTCTFIENKTAKDRNLGRLAAALGCKRFTALWENVKGLDKIMYYYGTKDEKVGNFTAEEIKFLVSKKVQLFSVPEGNHDDTSGAGVSKLKEYFQIP</sequence>
<gene>
    <name evidence="1" type="ORF">D0817_00820</name>
</gene>
<dbReference type="RefSeq" id="WP_127336488.1">
    <property type="nucleotide sequence ID" value="NZ_QWDM01000001.1"/>
</dbReference>
<evidence type="ECO:0000313" key="1">
    <source>
        <dbReference type="EMBL" id="RUT72193.1"/>
    </source>
</evidence>
<comment type="caution">
    <text evidence="1">The sequence shown here is derived from an EMBL/GenBank/DDBJ whole genome shotgun (WGS) entry which is preliminary data.</text>
</comment>
<dbReference type="AlphaFoldDB" id="A0A434ACX0"/>
<dbReference type="SUPFAM" id="SSF53474">
    <property type="entry name" value="alpha/beta-Hydrolases"/>
    <property type="match status" value="1"/>
</dbReference>
<evidence type="ECO:0000313" key="2">
    <source>
        <dbReference type="Proteomes" id="UP000288102"/>
    </source>
</evidence>
<reference evidence="2" key="1">
    <citation type="journal article" date="2019" name="Syst. Appl. Microbiol.">
        <title>Flavobacterium circumlabens sp. nov. and Flavobacterium cupreum sp. nov., two psychrotrophic species isolated from Antarctic environmental samples.</title>
        <authorList>
            <person name="Kralova S."/>
            <person name="Busse H.-J."/>
            <person name="Svec P."/>
            <person name="Maslanova I."/>
            <person name="Stankova E."/>
            <person name="Bartak M."/>
            <person name="Sedlacek I."/>
        </authorList>
    </citation>
    <scope>NUCLEOTIDE SEQUENCE [LARGE SCALE GENOMIC DNA]</scope>
    <source>
        <strain evidence="2">CCM 8825</strain>
    </source>
</reference>